<dbReference type="RefSeq" id="WP_013132702.1">
    <property type="nucleotide sequence ID" value="NC_014165.1"/>
</dbReference>
<evidence type="ECO:0000256" key="1">
    <source>
        <dbReference type="ARBA" id="ARBA00004651"/>
    </source>
</evidence>
<keyword evidence="3" id="KW-1003">Cell membrane</keyword>
<accession>D6Y4J3</accession>
<dbReference type="OrthoDB" id="3473300at2"/>
<dbReference type="GO" id="GO:0005886">
    <property type="term" value="C:plasma membrane"/>
    <property type="evidence" value="ECO:0007669"/>
    <property type="project" value="UniProtKB-SubCell"/>
</dbReference>
<proteinExistence type="inferred from homology"/>
<dbReference type="NCBIfam" id="TIGR03426">
    <property type="entry name" value="shape_MreD"/>
    <property type="match status" value="1"/>
</dbReference>
<evidence type="ECO:0000256" key="4">
    <source>
        <dbReference type="ARBA" id="ARBA00022692"/>
    </source>
</evidence>
<dbReference type="Proteomes" id="UP000006640">
    <property type="component" value="Chromosome"/>
</dbReference>
<dbReference type="GO" id="GO:0008360">
    <property type="term" value="P:regulation of cell shape"/>
    <property type="evidence" value="ECO:0007669"/>
    <property type="project" value="UniProtKB-KW"/>
</dbReference>
<evidence type="ECO:0000256" key="7">
    <source>
        <dbReference type="ARBA" id="ARBA00023136"/>
    </source>
</evidence>
<gene>
    <name evidence="9" type="ordered locus">Tbis_2466</name>
</gene>
<evidence type="ECO:0000256" key="3">
    <source>
        <dbReference type="ARBA" id="ARBA00022475"/>
    </source>
</evidence>
<evidence type="ECO:0000256" key="2">
    <source>
        <dbReference type="ARBA" id="ARBA00007776"/>
    </source>
</evidence>
<dbReference type="eggNOG" id="COG2891">
    <property type="taxonomic scope" value="Bacteria"/>
</dbReference>
<dbReference type="Pfam" id="PF04093">
    <property type="entry name" value="MreD"/>
    <property type="match status" value="1"/>
</dbReference>
<feature type="transmembrane region" description="Helical" evidence="8">
    <location>
        <begin position="33"/>
        <end position="58"/>
    </location>
</feature>
<organism evidence="9 10">
    <name type="scientific">Thermobispora bispora (strain ATCC 19993 / DSM 43833 / CBS 139.67 / JCM 10125 / KCTC 9307 / NBRC 14880 / R51)</name>
    <dbReference type="NCBI Taxonomy" id="469371"/>
    <lineage>
        <taxon>Bacteria</taxon>
        <taxon>Bacillati</taxon>
        <taxon>Actinomycetota</taxon>
        <taxon>Actinomycetes</taxon>
        <taxon>Streptosporangiales</taxon>
        <taxon>Streptosporangiaceae</taxon>
        <taxon>Thermobispora</taxon>
    </lineage>
</organism>
<evidence type="ECO:0000256" key="6">
    <source>
        <dbReference type="ARBA" id="ARBA00022989"/>
    </source>
</evidence>
<reference evidence="9 10" key="1">
    <citation type="submission" date="2010-01" db="EMBL/GenBank/DDBJ databases">
        <title>The complete genome of Thermobispora bispora DSM 43833.</title>
        <authorList>
            <consortium name="US DOE Joint Genome Institute (JGI-PGF)"/>
            <person name="Lucas S."/>
            <person name="Copeland A."/>
            <person name="Lapidus A."/>
            <person name="Glavina del Rio T."/>
            <person name="Dalin E."/>
            <person name="Tice H."/>
            <person name="Bruce D."/>
            <person name="Goodwin L."/>
            <person name="Pitluck S."/>
            <person name="Kyrpides N."/>
            <person name="Mavromatis K."/>
            <person name="Ivanova N."/>
            <person name="Mikhailova N."/>
            <person name="Chertkov O."/>
            <person name="Brettin T."/>
            <person name="Detter J.C."/>
            <person name="Han C."/>
            <person name="Larimer F."/>
            <person name="Land M."/>
            <person name="Hauser L."/>
            <person name="Markowitz V."/>
            <person name="Cheng J.-F."/>
            <person name="Hugenholtz P."/>
            <person name="Woyke T."/>
            <person name="Wu D."/>
            <person name="Jando M."/>
            <person name="Schneider S."/>
            <person name="Klenk H.-P."/>
            <person name="Eisen J.A."/>
        </authorList>
    </citation>
    <scope>NUCLEOTIDE SEQUENCE [LARGE SCALE GENOMIC DNA]</scope>
    <source>
        <strain evidence="10">ATCC 19993 / DSM 43833 / CBS 139.67 / JCM 10125 / KCTC 9307 / NBRC 14880 / R51</strain>
    </source>
</reference>
<dbReference type="STRING" id="469371.Tbis_2466"/>
<keyword evidence="6 8" id="KW-1133">Transmembrane helix</keyword>
<sequence length="170" mass="17762">MRNLTAALLLFAALVLQVSVVNPLFGRFAPDLVILVVLSLAVFRDPVAGAVIGFFGGLAYDLLPPSDHTLGQYALVLCALGYVAGRVGGQLPLVTVALCTVAAPALVLGVGALLGTPGATWETLRTAWPREALCDLIVLPAVLWAVGGLHQGRRRSGGTRLVTNWRRGTA</sequence>
<keyword evidence="10" id="KW-1185">Reference proteome</keyword>
<feature type="transmembrane region" description="Helical" evidence="8">
    <location>
        <begin position="93"/>
        <end position="115"/>
    </location>
</feature>
<dbReference type="EMBL" id="CP001874">
    <property type="protein sequence ID" value="ADG89169.1"/>
    <property type="molecule type" value="Genomic_DNA"/>
</dbReference>
<protein>
    <submittedName>
        <fullName evidence="9">Rod shape-determining protein MreD</fullName>
    </submittedName>
</protein>
<dbReference type="AlphaFoldDB" id="D6Y4J3"/>
<dbReference type="HOGENOM" id="CLU_109835_1_0_11"/>
<comment type="similarity">
    <text evidence="2">Belongs to the MreD family.</text>
</comment>
<evidence type="ECO:0000256" key="5">
    <source>
        <dbReference type="ARBA" id="ARBA00022960"/>
    </source>
</evidence>
<keyword evidence="7 8" id="KW-0472">Membrane</keyword>
<comment type="subcellular location">
    <subcellularLocation>
        <location evidence="1">Cell membrane</location>
        <topology evidence="1">Multi-pass membrane protein</topology>
    </subcellularLocation>
</comment>
<evidence type="ECO:0000256" key="8">
    <source>
        <dbReference type="SAM" id="Phobius"/>
    </source>
</evidence>
<keyword evidence="4 8" id="KW-0812">Transmembrane</keyword>
<name>D6Y4J3_THEBD</name>
<evidence type="ECO:0000313" key="10">
    <source>
        <dbReference type="Proteomes" id="UP000006640"/>
    </source>
</evidence>
<evidence type="ECO:0000313" key="9">
    <source>
        <dbReference type="EMBL" id="ADG89169.1"/>
    </source>
</evidence>
<dbReference type="InterPro" id="IPR007227">
    <property type="entry name" value="Cell_shape_determining_MreD"/>
</dbReference>
<feature type="transmembrane region" description="Helical" evidence="8">
    <location>
        <begin position="70"/>
        <end position="87"/>
    </location>
</feature>
<dbReference type="KEGG" id="tbi:Tbis_2466"/>
<keyword evidence="5" id="KW-0133">Cell shape</keyword>